<dbReference type="KEGG" id="tva:4746283"/>
<keyword evidence="2" id="KW-1185">Reference proteome</keyword>
<reference evidence="1" key="1">
    <citation type="submission" date="2006-10" db="EMBL/GenBank/DDBJ databases">
        <authorList>
            <person name="Amadeo P."/>
            <person name="Zhao Q."/>
            <person name="Wortman J."/>
            <person name="Fraser-Liggett C."/>
            <person name="Carlton J."/>
        </authorList>
    </citation>
    <scope>NUCLEOTIDE SEQUENCE</scope>
    <source>
        <strain evidence="1">G3</strain>
    </source>
</reference>
<dbReference type="InParanoid" id="A2G2J8"/>
<sequence>MSERVQSFLEQMILLNGPISAGKALEVYYSIFADVDPFRDREEAILSMFITKWYETNRDREVSYGMFVREYAEYYAKVNENR</sequence>
<evidence type="ECO:0000313" key="2">
    <source>
        <dbReference type="Proteomes" id="UP000001542"/>
    </source>
</evidence>
<organism evidence="1 2">
    <name type="scientific">Trichomonas vaginalis (strain ATCC PRA-98 / G3)</name>
    <dbReference type="NCBI Taxonomy" id="412133"/>
    <lineage>
        <taxon>Eukaryota</taxon>
        <taxon>Metamonada</taxon>
        <taxon>Parabasalia</taxon>
        <taxon>Trichomonadida</taxon>
        <taxon>Trichomonadidae</taxon>
        <taxon>Trichomonas</taxon>
    </lineage>
</organism>
<dbReference type="RefSeq" id="XP_001301552.1">
    <property type="nucleotide sequence ID" value="XM_001301551.1"/>
</dbReference>
<protein>
    <submittedName>
        <fullName evidence="1">Uncharacterized protein</fullName>
    </submittedName>
</protein>
<dbReference type="VEuPathDB" id="TrichDB:TVAG_167690"/>
<accession>A2G2J8</accession>
<dbReference type="AlphaFoldDB" id="A2G2J8"/>
<dbReference type="VEuPathDB" id="TrichDB:TVAGG3_0918900"/>
<dbReference type="Proteomes" id="UP000001542">
    <property type="component" value="Unassembled WGS sequence"/>
</dbReference>
<name>A2G2J8_TRIV3</name>
<evidence type="ECO:0000313" key="1">
    <source>
        <dbReference type="EMBL" id="EAX88622.1"/>
    </source>
</evidence>
<gene>
    <name evidence="1" type="ORF">TVAG_167690</name>
</gene>
<proteinExistence type="predicted"/>
<reference evidence="1" key="2">
    <citation type="journal article" date="2007" name="Science">
        <title>Draft genome sequence of the sexually transmitted pathogen Trichomonas vaginalis.</title>
        <authorList>
            <person name="Carlton J.M."/>
            <person name="Hirt R.P."/>
            <person name="Silva J.C."/>
            <person name="Delcher A.L."/>
            <person name="Schatz M."/>
            <person name="Zhao Q."/>
            <person name="Wortman J.R."/>
            <person name="Bidwell S.L."/>
            <person name="Alsmark U.C.M."/>
            <person name="Besteiro S."/>
            <person name="Sicheritz-Ponten T."/>
            <person name="Noel C.J."/>
            <person name="Dacks J.B."/>
            <person name="Foster P.G."/>
            <person name="Simillion C."/>
            <person name="Van de Peer Y."/>
            <person name="Miranda-Saavedra D."/>
            <person name="Barton G.J."/>
            <person name="Westrop G.D."/>
            <person name="Mueller S."/>
            <person name="Dessi D."/>
            <person name="Fiori P.L."/>
            <person name="Ren Q."/>
            <person name="Paulsen I."/>
            <person name="Zhang H."/>
            <person name="Bastida-Corcuera F.D."/>
            <person name="Simoes-Barbosa A."/>
            <person name="Brown M.T."/>
            <person name="Hayes R.D."/>
            <person name="Mukherjee M."/>
            <person name="Okumura C.Y."/>
            <person name="Schneider R."/>
            <person name="Smith A.J."/>
            <person name="Vanacova S."/>
            <person name="Villalvazo M."/>
            <person name="Haas B.J."/>
            <person name="Pertea M."/>
            <person name="Feldblyum T.V."/>
            <person name="Utterback T.R."/>
            <person name="Shu C.L."/>
            <person name="Osoegawa K."/>
            <person name="de Jong P.J."/>
            <person name="Hrdy I."/>
            <person name="Horvathova L."/>
            <person name="Zubacova Z."/>
            <person name="Dolezal P."/>
            <person name="Malik S.B."/>
            <person name="Logsdon J.M. Jr."/>
            <person name="Henze K."/>
            <person name="Gupta A."/>
            <person name="Wang C.C."/>
            <person name="Dunne R.L."/>
            <person name="Upcroft J.A."/>
            <person name="Upcroft P."/>
            <person name="White O."/>
            <person name="Salzberg S.L."/>
            <person name="Tang P."/>
            <person name="Chiu C.-H."/>
            <person name="Lee Y.-S."/>
            <person name="Embley T.M."/>
            <person name="Coombs G.H."/>
            <person name="Mottram J.C."/>
            <person name="Tachezy J."/>
            <person name="Fraser-Liggett C.M."/>
            <person name="Johnson P.J."/>
        </authorList>
    </citation>
    <scope>NUCLEOTIDE SEQUENCE [LARGE SCALE GENOMIC DNA]</scope>
    <source>
        <strain evidence="1">G3</strain>
    </source>
</reference>
<dbReference type="EMBL" id="DS114287">
    <property type="protein sequence ID" value="EAX88622.1"/>
    <property type="molecule type" value="Genomic_DNA"/>
</dbReference>